<gene>
    <name evidence="13" type="ORF">DDW13_04000</name>
</gene>
<evidence type="ECO:0000313" key="14">
    <source>
        <dbReference type="Proteomes" id="UP000245638"/>
    </source>
</evidence>
<evidence type="ECO:0000256" key="3">
    <source>
        <dbReference type="ARBA" id="ARBA00022527"/>
    </source>
</evidence>
<evidence type="ECO:0000256" key="8">
    <source>
        <dbReference type="ARBA" id="ARBA00022840"/>
    </source>
</evidence>
<keyword evidence="4" id="KW-0808">Transferase</keyword>
<comment type="caution">
    <text evidence="13">The sequence shown here is derived from an EMBL/GenBank/DDBJ whole genome shotgun (WGS) entry which is preliminary data.</text>
</comment>
<keyword evidence="7 13" id="KW-0418">Kinase</keyword>
<evidence type="ECO:0000256" key="11">
    <source>
        <dbReference type="ARBA" id="ARBA00048679"/>
    </source>
</evidence>
<dbReference type="InterPro" id="IPR036388">
    <property type="entry name" value="WH-like_DNA-bd_sf"/>
</dbReference>
<evidence type="ECO:0000256" key="5">
    <source>
        <dbReference type="ARBA" id="ARBA00022723"/>
    </source>
</evidence>
<proteinExistence type="inferred from homology"/>
<dbReference type="GO" id="GO:0046872">
    <property type="term" value="F:metal ion binding"/>
    <property type="evidence" value="ECO:0007669"/>
    <property type="project" value="UniProtKB-KW"/>
</dbReference>
<dbReference type="GO" id="GO:0030490">
    <property type="term" value="P:maturation of SSU-rRNA"/>
    <property type="evidence" value="ECO:0007669"/>
    <property type="project" value="TreeGrafter"/>
</dbReference>
<dbReference type="EMBL" id="QEFD01000124">
    <property type="protein sequence ID" value="PVU76115.1"/>
    <property type="molecule type" value="Genomic_DNA"/>
</dbReference>
<evidence type="ECO:0000256" key="7">
    <source>
        <dbReference type="ARBA" id="ARBA00022777"/>
    </source>
</evidence>
<protein>
    <recommendedName>
        <fullName evidence="2">non-specific serine/threonine protein kinase</fullName>
        <ecNumber evidence="2">2.7.11.1</ecNumber>
    </recommendedName>
</protein>
<dbReference type="GO" id="GO:0005829">
    <property type="term" value="C:cytosol"/>
    <property type="evidence" value="ECO:0007669"/>
    <property type="project" value="TreeGrafter"/>
</dbReference>
<dbReference type="Pfam" id="PF01163">
    <property type="entry name" value="RIO1"/>
    <property type="match status" value="1"/>
</dbReference>
<dbReference type="Proteomes" id="UP000245638">
    <property type="component" value="Unassembled WGS sequence"/>
</dbReference>
<dbReference type="InterPro" id="IPR036390">
    <property type="entry name" value="WH_DNA-bd_sf"/>
</dbReference>
<dbReference type="OMA" id="GYTNFRE"/>
<dbReference type="InterPro" id="IPR008266">
    <property type="entry name" value="Tyr_kinase_AS"/>
</dbReference>
<dbReference type="Gene3D" id="3.30.200.20">
    <property type="entry name" value="Phosphorylase Kinase, domain 1"/>
    <property type="match status" value="1"/>
</dbReference>
<keyword evidence="5" id="KW-0479">Metal-binding</keyword>
<evidence type="ECO:0000313" key="13">
    <source>
        <dbReference type="EMBL" id="PVU76115.1"/>
    </source>
</evidence>
<name>A0A2T9X7V4_9CREN</name>
<accession>A0A2T9X7V4</accession>
<keyword evidence="9" id="KW-0460">Magnesium</keyword>
<dbReference type="GO" id="GO:0030688">
    <property type="term" value="C:preribosome, small subunit precursor"/>
    <property type="evidence" value="ECO:0007669"/>
    <property type="project" value="TreeGrafter"/>
</dbReference>
<feature type="domain" description="RIO kinase" evidence="12">
    <location>
        <begin position="68"/>
        <end position="287"/>
    </location>
</feature>
<evidence type="ECO:0000256" key="1">
    <source>
        <dbReference type="ARBA" id="ARBA00009196"/>
    </source>
</evidence>
<dbReference type="SUPFAM" id="SSF46785">
    <property type="entry name" value="Winged helix' DNA-binding domain"/>
    <property type="match status" value="1"/>
</dbReference>
<keyword evidence="3 13" id="KW-0723">Serine/threonine-protein kinase</keyword>
<comment type="catalytic activity">
    <reaction evidence="10">
        <text>L-threonyl-[protein] + ATP = O-phospho-L-threonyl-[protein] + ADP + H(+)</text>
        <dbReference type="Rhea" id="RHEA:46608"/>
        <dbReference type="Rhea" id="RHEA-COMP:11060"/>
        <dbReference type="Rhea" id="RHEA-COMP:11605"/>
        <dbReference type="ChEBI" id="CHEBI:15378"/>
        <dbReference type="ChEBI" id="CHEBI:30013"/>
        <dbReference type="ChEBI" id="CHEBI:30616"/>
        <dbReference type="ChEBI" id="CHEBI:61977"/>
        <dbReference type="ChEBI" id="CHEBI:456216"/>
        <dbReference type="EC" id="2.7.11.1"/>
    </reaction>
</comment>
<evidence type="ECO:0000256" key="6">
    <source>
        <dbReference type="ARBA" id="ARBA00022741"/>
    </source>
</evidence>
<comment type="catalytic activity">
    <reaction evidence="11">
        <text>L-seryl-[protein] + ATP = O-phospho-L-seryl-[protein] + ADP + H(+)</text>
        <dbReference type="Rhea" id="RHEA:17989"/>
        <dbReference type="Rhea" id="RHEA-COMP:9863"/>
        <dbReference type="Rhea" id="RHEA-COMP:11604"/>
        <dbReference type="ChEBI" id="CHEBI:15378"/>
        <dbReference type="ChEBI" id="CHEBI:29999"/>
        <dbReference type="ChEBI" id="CHEBI:30616"/>
        <dbReference type="ChEBI" id="CHEBI:83421"/>
        <dbReference type="ChEBI" id="CHEBI:456216"/>
        <dbReference type="EC" id="2.7.11.1"/>
    </reaction>
</comment>
<dbReference type="GO" id="GO:0004674">
    <property type="term" value="F:protein serine/threonine kinase activity"/>
    <property type="evidence" value="ECO:0007669"/>
    <property type="project" value="UniProtKB-KW"/>
</dbReference>
<sequence length="289" mass="33472">MPSLTLAEKASLVLPEDYLVLKTFVELKDKYEYLTEEELKDRLNFTDTELRISLEKLRNLRAISWDIITGKRAYKITFTGLDILAIKMLYVNKILNRLGLIIGEGKESNVYYGYDFDNNTIIVKFHRVGNSSYKNARKLRGYREKRSWISITLDNAKNEYIALKCLSENLAKVPKPLGYAYNAVAMEYIEGPSLLKAELNNPKEVLDSIIGSLRIAYLYCNKMVHGDLSPYNIIIGDNESPYIIDWPQWKQDDDNLLNRDINNIISFFSKKYNITEDLNYVMDFIKGKA</sequence>
<dbReference type="PANTHER" id="PTHR45852:SF1">
    <property type="entry name" value="SERINE_THREONINE-PROTEIN KINASE RIO2"/>
    <property type="match status" value="1"/>
</dbReference>
<dbReference type="InterPro" id="IPR018934">
    <property type="entry name" value="RIO_dom"/>
</dbReference>
<dbReference type="InterPro" id="IPR011009">
    <property type="entry name" value="Kinase-like_dom_sf"/>
</dbReference>
<dbReference type="PROSITE" id="PS00109">
    <property type="entry name" value="PROTEIN_KINASE_TYR"/>
    <property type="match status" value="1"/>
</dbReference>
<dbReference type="InterPro" id="IPR000687">
    <property type="entry name" value="RIO_kinase"/>
</dbReference>
<keyword evidence="6" id="KW-0547">Nucleotide-binding</keyword>
<dbReference type="GO" id="GO:0005524">
    <property type="term" value="F:ATP binding"/>
    <property type="evidence" value="ECO:0007669"/>
    <property type="project" value="UniProtKB-KW"/>
</dbReference>
<reference evidence="13 14" key="1">
    <citation type="journal article" date="2015" name="Appl. Environ. Microbiol.">
        <title>Nanoarchaeota, Their Sulfolobales Host, and Nanoarchaeota Virus Distribution across Yellowstone National Park Hot Springs.</title>
        <authorList>
            <person name="Munson-McGee J.H."/>
            <person name="Field E.K."/>
            <person name="Bateson M."/>
            <person name="Rooney C."/>
            <person name="Stepanauskas R."/>
            <person name="Young M.J."/>
        </authorList>
    </citation>
    <scope>NUCLEOTIDE SEQUENCE [LARGE SCALE GENOMIC DNA]</scope>
    <source>
        <strain evidence="13">SCGC AC-742_N10</strain>
    </source>
</reference>
<dbReference type="AlphaFoldDB" id="A0A2T9X7V4"/>
<evidence type="ECO:0000259" key="12">
    <source>
        <dbReference type="SMART" id="SM00090"/>
    </source>
</evidence>
<dbReference type="Gene3D" id="1.10.510.10">
    <property type="entry name" value="Transferase(Phosphotransferase) domain 1"/>
    <property type="match status" value="1"/>
</dbReference>
<comment type="similarity">
    <text evidence="1">Belongs to the protein kinase superfamily. RIO-type Ser/Thr kinase family.</text>
</comment>
<organism evidence="13 14">
    <name type="scientific">Acidianus hospitalis</name>
    <dbReference type="NCBI Taxonomy" id="563177"/>
    <lineage>
        <taxon>Archaea</taxon>
        <taxon>Thermoproteota</taxon>
        <taxon>Thermoprotei</taxon>
        <taxon>Sulfolobales</taxon>
        <taxon>Sulfolobaceae</taxon>
        <taxon>Acidianus</taxon>
    </lineage>
</organism>
<dbReference type="Gene3D" id="1.10.10.10">
    <property type="entry name" value="Winged helix-like DNA-binding domain superfamily/Winged helix DNA-binding domain"/>
    <property type="match status" value="1"/>
</dbReference>
<dbReference type="SMART" id="SM00090">
    <property type="entry name" value="RIO"/>
    <property type="match status" value="1"/>
</dbReference>
<evidence type="ECO:0000256" key="9">
    <source>
        <dbReference type="ARBA" id="ARBA00022842"/>
    </source>
</evidence>
<keyword evidence="8" id="KW-0067">ATP-binding</keyword>
<evidence type="ECO:0000256" key="4">
    <source>
        <dbReference type="ARBA" id="ARBA00022679"/>
    </source>
</evidence>
<evidence type="ECO:0000256" key="10">
    <source>
        <dbReference type="ARBA" id="ARBA00047899"/>
    </source>
</evidence>
<dbReference type="SUPFAM" id="SSF56112">
    <property type="entry name" value="Protein kinase-like (PK-like)"/>
    <property type="match status" value="1"/>
</dbReference>
<dbReference type="RefSeq" id="WP_013775409.1">
    <property type="nucleotide sequence ID" value="NC_015518.1"/>
</dbReference>
<evidence type="ECO:0000256" key="2">
    <source>
        <dbReference type="ARBA" id="ARBA00012513"/>
    </source>
</evidence>
<dbReference type="EC" id="2.7.11.1" evidence="2"/>
<dbReference type="PANTHER" id="PTHR45852">
    <property type="entry name" value="SER/THR-PROTEIN KINASE RIO2"/>
    <property type="match status" value="1"/>
</dbReference>